<reference evidence="2 3" key="1">
    <citation type="submission" date="2016-11" db="EMBL/GenBank/DDBJ databases">
        <authorList>
            <person name="Jaros S."/>
            <person name="Januszkiewicz K."/>
            <person name="Wedrychowicz H."/>
        </authorList>
    </citation>
    <scope>NUCLEOTIDE SEQUENCE [LARGE SCALE GENOMIC DNA]</scope>
    <source>
        <strain evidence="2 3">Con a/3</strain>
    </source>
</reference>
<evidence type="ECO:0000256" key="1">
    <source>
        <dbReference type="SAM" id="Phobius"/>
    </source>
</evidence>
<keyword evidence="1" id="KW-0472">Membrane</keyword>
<keyword evidence="1" id="KW-1133">Transmembrane helix</keyword>
<dbReference type="Proteomes" id="UP000188597">
    <property type="component" value="Unassembled WGS sequence"/>
</dbReference>
<dbReference type="EMBL" id="MQMF01000001">
    <property type="protein sequence ID" value="OOE14760.1"/>
    <property type="molecule type" value="Genomic_DNA"/>
</dbReference>
<gene>
    <name evidence="2" type="ORF">UN64_06120</name>
</gene>
<feature type="transmembrane region" description="Helical" evidence="1">
    <location>
        <begin position="34"/>
        <end position="51"/>
    </location>
</feature>
<accession>A0A1V3GD32</accession>
<proteinExistence type="predicted"/>
<evidence type="ECO:0000313" key="3">
    <source>
        <dbReference type="Proteomes" id="UP000188597"/>
    </source>
</evidence>
<organism evidence="2 3">
    <name type="scientific">Fictibacillus arsenicus</name>
    <dbReference type="NCBI Taxonomy" id="255247"/>
    <lineage>
        <taxon>Bacteria</taxon>
        <taxon>Bacillati</taxon>
        <taxon>Bacillota</taxon>
        <taxon>Bacilli</taxon>
        <taxon>Bacillales</taxon>
        <taxon>Fictibacillaceae</taxon>
        <taxon>Fictibacillus</taxon>
    </lineage>
</organism>
<feature type="transmembrane region" description="Helical" evidence="1">
    <location>
        <begin position="94"/>
        <end position="113"/>
    </location>
</feature>
<keyword evidence="1" id="KW-0812">Transmembrane</keyword>
<feature type="transmembrane region" description="Helical" evidence="1">
    <location>
        <begin position="63"/>
        <end position="88"/>
    </location>
</feature>
<dbReference type="AlphaFoldDB" id="A0A1V3GD32"/>
<protein>
    <submittedName>
        <fullName evidence="2">Uncharacterized protein</fullName>
    </submittedName>
</protein>
<feature type="transmembrane region" description="Helical" evidence="1">
    <location>
        <begin position="125"/>
        <end position="148"/>
    </location>
</feature>
<evidence type="ECO:0000313" key="2">
    <source>
        <dbReference type="EMBL" id="OOE14760.1"/>
    </source>
</evidence>
<name>A0A1V3GD32_9BACL</name>
<sequence length="158" mass="19261">MKYLLISSILSLIILVASQYTRRHMHPFEMMTNWLFSSALLFILSNIIELNQKWIEVENTKTVFWSLTFYRLFIIPGLTLWLLFVYSSKTIRPIYKQMCTILWFLVLIKIQFFHEFLGLIQFKQWNVYFSFLEWFSFWLLTVGVWGSFRLLLKKEEVF</sequence>
<comment type="caution">
    <text evidence="2">The sequence shown here is derived from an EMBL/GenBank/DDBJ whole genome shotgun (WGS) entry which is preliminary data.</text>
</comment>